<gene>
    <name evidence="1" type="ORF">J2W31_000658</name>
</gene>
<dbReference type="AlphaFoldDB" id="A0AAW8CMM9"/>
<comment type="caution">
    <text evidence="1">The sequence shown here is derived from an EMBL/GenBank/DDBJ whole genome shotgun (WGS) entry which is preliminary data.</text>
</comment>
<sequence>MTQTFILEEFRLELPAKWKEYPYPESGTLLLQSDEDRASLIITTQLIDTPLEKAEGAADTNIRARIEAHKAQYPKLQLIEATIAAHSSGAALEMFYAVAAPDEAVLMYIGFLTPRKVQSALLVCGPDTTAAADLFRQTLRDFQPKIP</sequence>
<proteinExistence type="predicted"/>
<dbReference type="Gene3D" id="3.40.1000.10">
    <property type="entry name" value="Mog1/PsbP, alpha/beta/alpha sandwich"/>
    <property type="match status" value="1"/>
</dbReference>
<accession>A0AAW8CMM9</accession>
<reference evidence="1" key="1">
    <citation type="submission" date="2023-07" db="EMBL/GenBank/DDBJ databases">
        <title>Sorghum-associated microbial communities from plants grown in Nebraska, USA.</title>
        <authorList>
            <person name="Schachtman D."/>
        </authorList>
    </citation>
    <scope>NUCLEOTIDE SEQUENCE</scope>
    <source>
        <strain evidence="1">DS3754</strain>
    </source>
</reference>
<dbReference type="Proteomes" id="UP001242045">
    <property type="component" value="Unassembled WGS sequence"/>
</dbReference>
<evidence type="ECO:0008006" key="3">
    <source>
        <dbReference type="Google" id="ProtNLM"/>
    </source>
</evidence>
<name>A0AAW8CMM9_9BURK</name>
<dbReference type="EMBL" id="JAUSRD010000001">
    <property type="protein sequence ID" value="MDP9891562.1"/>
    <property type="molecule type" value="Genomic_DNA"/>
</dbReference>
<dbReference type="RefSeq" id="WP_306878509.1">
    <property type="nucleotide sequence ID" value="NZ_JAUSRD010000001.1"/>
</dbReference>
<protein>
    <recommendedName>
        <fullName evidence="3">DUF1795 domain-containing protein</fullName>
    </recommendedName>
</protein>
<evidence type="ECO:0000313" key="1">
    <source>
        <dbReference type="EMBL" id="MDP9891562.1"/>
    </source>
</evidence>
<organism evidence="1 2">
    <name type="scientific">Variovorax boronicumulans</name>
    <dbReference type="NCBI Taxonomy" id="436515"/>
    <lineage>
        <taxon>Bacteria</taxon>
        <taxon>Pseudomonadati</taxon>
        <taxon>Pseudomonadota</taxon>
        <taxon>Betaproteobacteria</taxon>
        <taxon>Burkholderiales</taxon>
        <taxon>Comamonadaceae</taxon>
        <taxon>Variovorax</taxon>
    </lineage>
</organism>
<evidence type="ECO:0000313" key="2">
    <source>
        <dbReference type="Proteomes" id="UP001242045"/>
    </source>
</evidence>